<comment type="catalytic activity">
    <reaction evidence="14">
        <text>4 Fe(II)-[cytochrome c] + O2 + 8 H(+)(in) = 4 Fe(III)-[cytochrome c] + 2 H2O + 4 H(+)(out)</text>
        <dbReference type="Rhea" id="RHEA:11436"/>
        <dbReference type="Rhea" id="RHEA-COMP:10350"/>
        <dbReference type="Rhea" id="RHEA-COMP:14399"/>
        <dbReference type="ChEBI" id="CHEBI:15377"/>
        <dbReference type="ChEBI" id="CHEBI:15378"/>
        <dbReference type="ChEBI" id="CHEBI:15379"/>
        <dbReference type="ChEBI" id="CHEBI:29033"/>
        <dbReference type="ChEBI" id="CHEBI:29034"/>
        <dbReference type="EC" id="7.1.1.9"/>
    </reaction>
    <physiologicalReaction direction="left-to-right" evidence="14">
        <dbReference type="Rhea" id="RHEA:11437"/>
    </physiologicalReaction>
</comment>
<dbReference type="InterPro" id="IPR045187">
    <property type="entry name" value="CcO_II"/>
</dbReference>
<comment type="cofactor">
    <cofactor evidence="15">
        <name>Cu cation</name>
        <dbReference type="ChEBI" id="CHEBI:23378"/>
    </cofactor>
    <text evidence="15">Binds a copper A center.</text>
</comment>
<dbReference type="GO" id="GO:0005743">
    <property type="term" value="C:mitochondrial inner membrane"/>
    <property type="evidence" value="ECO:0007669"/>
    <property type="project" value="UniProtKB-SubCell"/>
</dbReference>
<organism evidence="19">
    <name type="scientific">Modiolus modiolus</name>
    <name type="common">Northern horsemussel</name>
    <name type="synonym">Mytilus modiolus</name>
    <dbReference type="NCBI Taxonomy" id="40256"/>
    <lineage>
        <taxon>Eukaryota</taxon>
        <taxon>Metazoa</taxon>
        <taxon>Spiralia</taxon>
        <taxon>Lophotrochozoa</taxon>
        <taxon>Mollusca</taxon>
        <taxon>Bivalvia</taxon>
        <taxon>Autobranchia</taxon>
        <taxon>Pteriomorphia</taxon>
        <taxon>Mytilida</taxon>
        <taxon>Mytiloidea</taxon>
        <taxon>Mytilidae</taxon>
        <taxon>Modiolinae</taxon>
        <taxon>Modiolus</taxon>
    </lineage>
</organism>
<dbReference type="GO" id="GO:0005507">
    <property type="term" value="F:copper ion binding"/>
    <property type="evidence" value="ECO:0007669"/>
    <property type="project" value="InterPro"/>
</dbReference>
<dbReference type="EMBL" id="KX821782">
    <property type="protein sequence ID" value="APU51267.1"/>
    <property type="molecule type" value="Genomic_DNA"/>
</dbReference>
<dbReference type="InterPro" id="IPR008972">
    <property type="entry name" value="Cupredoxin"/>
</dbReference>
<keyword evidence="15 19" id="KW-0496">Mitochondrion</keyword>
<evidence type="ECO:0000256" key="15">
    <source>
        <dbReference type="RuleBase" id="RU000457"/>
    </source>
</evidence>
<keyword evidence="4 15" id="KW-0813">Transport</keyword>
<dbReference type="PROSITE" id="PS50999">
    <property type="entry name" value="COX2_TM"/>
    <property type="match status" value="1"/>
</dbReference>
<dbReference type="Pfam" id="PF02790">
    <property type="entry name" value="COX2_TM"/>
    <property type="match status" value="1"/>
</dbReference>
<gene>
    <name evidence="19" type="primary">cox2</name>
</gene>
<keyword evidence="12 15" id="KW-0186">Copper</keyword>
<dbReference type="SMR" id="A0A1L7H852"/>
<dbReference type="InterPro" id="IPR002429">
    <property type="entry name" value="CcO_II-like_C"/>
</dbReference>
<evidence type="ECO:0000256" key="13">
    <source>
        <dbReference type="ARBA" id="ARBA00023136"/>
    </source>
</evidence>
<keyword evidence="10 15" id="KW-0249">Electron transport</keyword>
<evidence type="ECO:0000256" key="7">
    <source>
        <dbReference type="ARBA" id="ARBA00022723"/>
    </source>
</evidence>
<keyword evidence="9" id="KW-1278">Translocase</keyword>
<reference evidence="19" key="1">
    <citation type="journal article" date="2017" name="Gene">
        <title>Sequence motifs associated with paternal transmission of mitochondrial DNA in the horse mussel, Modiolus modiolus (Bivalvia: Mytilidae).</title>
        <authorList>
            <person name="Robicheau B.M."/>
            <person name="Breton S."/>
            <person name="Stewart D.T."/>
        </authorList>
    </citation>
    <scope>NUCLEOTIDE SEQUENCE</scope>
    <source>
        <tissue evidence="19">Gonad</tissue>
    </source>
</reference>
<dbReference type="PANTHER" id="PTHR22888:SF9">
    <property type="entry name" value="CYTOCHROME C OXIDASE SUBUNIT 2"/>
    <property type="match status" value="1"/>
</dbReference>
<keyword evidence="8" id="KW-0460">Magnesium</keyword>
<evidence type="ECO:0000259" key="18">
    <source>
        <dbReference type="PROSITE" id="PS50999"/>
    </source>
</evidence>
<comment type="similarity">
    <text evidence="2 15">Belongs to the cytochrome c oxidase subunit 2 family.</text>
</comment>
<geneLocation type="mitochondrion" evidence="19"/>
<evidence type="ECO:0000256" key="6">
    <source>
        <dbReference type="ARBA" id="ARBA00022692"/>
    </source>
</evidence>
<evidence type="ECO:0000256" key="11">
    <source>
        <dbReference type="ARBA" id="ARBA00022989"/>
    </source>
</evidence>
<evidence type="ECO:0000256" key="9">
    <source>
        <dbReference type="ARBA" id="ARBA00022967"/>
    </source>
</evidence>
<dbReference type="PANTHER" id="PTHR22888">
    <property type="entry name" value="CYTOCHROME C OXIDASE, SUBUNIT II"/>
    <property type="match status" value="1"/>
</dbReference>
<keyword evidence="15" id="KW-0999">Mitochondrion inner membrane</keyword>
<evidence type="ECO:0000256" key="3">
    <source>
        <dbReference type="ARBA" id="ARBA00015946"/>
    </source>
</evidence>
<dbReference type="RefSeq" id="YP_009344607.1">
    <property type="nucleotide sequence ID" value="NC_033537.1"/>
</dbReference>
<dbReference type="InterPro" id="IPR036257">
    <property type="entry name" value="Cyt_c_oxidase_su2_TM_sf"/>
</dbReference>
<dbReference type="InterPro" id="IPR011759">
    <property type="entry name" value="Cyt_c_oxidase_su2_TM_dom"/>
</dbReference>
<evidence type="ECO:0000256" key="14">
    <source>
        <dbReference type="ARBA" id="ARBA00049512"/>
    </source>
</evidence>
<name>A0A1L7H852_MODMO</name>
<sequence length="234" mass="26253">MPLWGSKGFQDSYYQVGEYLSFFHEGVMCLIVFILSVVLYGLGWVFSTKSSYRFLREAQGVETAWTIIPSLCLIGVAVPSMHLLYVMDEIGSPSFCFKAIGHQWYWSYEFMGDNVDVLGFDSFMSRSEDDGYRLLDVDQRMVAPSNTGIRCMVSSADVIHSFAIPGCMLKVDAIPGRVNEIPMTVAMSGVLYGQCSEICGANHSFMPIVVEFIPPSVYNRWHSVIKSIEDVKLL</sequence>
<dbReference type="PROSITE" id="PS50857">
    <property type="entry name" value="COX2_CUA"/>
    <property type="match status" value="1"/>
</dbReference>
<keyword evidence="7 15" id="KW-0479">Metal-binding</keyword>
<dbReference type="GO" id="GO:0042773">
    <property type="term" value="P:ATP synthesis coupled electron transport"/>
    <property type="evidence" value="ECO:0007669"/>
    <property type="project" value="TreeGrafter"/>
</dbReference>
<evidence type="ECO:0000256" key="8">
    <source>
        <dbReference type="ARBA" id="ARBA00022842"/>
    </source>
</evidence>
<keyword evidence="11 16" id="KW-1133">Transmembrane helix</keyword>
<evidence type="ECO:0000256" key="16">
    <source>
        <dbReference type="SAM" id="Phobius"/>
    </source>
</evidence>
<dbReference type="InterPro" id="IPR001505">
    <property type="entry name" value="Copper_CuA"/>
</dbReference>
<accession>A0A1L7H852</accession>
<protein>
    <recommendedName>
        <fullName evidence="3 15">Cytochrome c oxidase subunit 2</fullName>
    </recommendedName>
</protein>
<feature type="domain" description="Cytochrome oxidase subunit II transmembrane region profile" evidence="18">
    <location>
        <begin position="1"/>
        <end position="91"/>
    </location>
</feature>
<feature type="transmembrane region" description="Helical" evidence="16">
    <location>
        <begin position="20"/>
        <end position="46"/>
    </location>
</feature>
<evidence type="ECO:0000256" key="4">
    <source>
        <dbReference type="ARBA" id="ARBA00022448"/>
    </source>
</evidence>
<comment type="subcellular location">
    <subcellularLocation>
        <location evidence="1">Membrane</location>
        <topology evidence="1">Multi-pass membrane protein</topology>
    </subcellularLocation>
    <subcellularLocation>
        <location evidence="15">Mitochondrion inner membrane</location>
        <topology evidence="15">Multi-pass membrane protein</topology>
    </subcellularLocation>
</comment>
<evidence type="ECO:0000256" key="1">
    <source>
        <dbReference type="ARBA" id="ARBA00004141"/>
    </source>
</evidence>
<keyword evidence="5 15" id="KW-0679">Respiratory chain</keyword>
<dbReference type="PRINTS" id="PR01166">
    <property type="entry name" value="CYCOXIDASEII"/>
</dbReference>
<evidence type="ECO:0000256" key="10">
    <source>
        <dbReference type="ARBA" id="ARBA00022982"/>
    </source>
</evidence>
<dbReference type="Gene3D" id="2.60.40.420">
    <property type="entry name" value="Cupredoxins - blue copper proteins"/>
    <property type="match status" value="1"/>
</dbReference>
<evidence type="ECO:0000259" key="17">
    <source>
        <dbReference type="PROSITE" id="PS50857"/>
    </source>
</evidence>
<dbReference type="Pfam" id="PF00116">
    <property type="entry name" value="COX2"/>
    <property type="match status" value="1"/>
</dbReference>
<evidence type="ECO:0000256" key="12">
    <source>
        <dbReference type="ARBA" id="ARBA00023008"/>
    </source>
</evidence>
<feature type="domain" description="Cytochrome oxidase subunit II copper A binding" evidence="17">
    <location>
        <begin position="92"/>
        <end position="224"/>
    </location>
</feature>
<dbReference type="SUPFAM" id="SSF81464">
    <property type="entry name" value="Cytochrome c oxidase subunit II-like, transmembrane region"/>
    <property type="match status" value="1"/>
</dbReference>
<keyword evidence="6 15" id="KW-0812">Transmembrane</keyword>
<feature type="transmembrane region" description="Helical" evidence="16">
    <location>
        <begin position="67"/>
        <end position="87"/>
    </location>
</feature>
<dbReference type="GO" id="GO:0004129">
    <property type="term" value="F:cytochrome-c oxidase activity"/>
    <property type="evidence" value="ECO:0007669"/>
    <property type="project" value="UniProtKB-EC"/>
</dbReference>
<dbReference type="AlphaFoldDB" id="A0A1L7H852"/>
<evidence type="ECO:0000256" key="5">
    <source>
        <dbReference type="ARBA" id="ARBA00022660"/>
    </source>
</evidence>
<evidence type="ECO:0000313" key="19">
    <source>
        <dbReference type="EMBL" id="APU51267.1"/>
    </source>
</evidence>
<comment type="function">
    <text evidence="15">Component of the cytochrome c oxidase, the last enzyme in the mitochondrial electron transport chain which drives oxidative phosphorylation. The respiratory chain contains 3 multisubunit complexes succinate dehydrogenase (complex II, CII), ubiquinol-cytochrome c oxidoreductase (cytochrome b-c1 complex, complex III, CIII) and cytochrome c oxidase (complex IV, CIV), that cooperate to transfer electrons derived from NADH and succinate to molecular oxygen, creating an electrochemical gradient over the inner membrane that drives transmembrane transport and the ATP synthase. Cytochrome c oxidase is the component of the respiratory chain that catalyzes the reduction of oxygen to water. Electrons originating from reduced cytochrome c in the intermembrane space (IMS) are transferred via the dinuclear copper A center (CU(A)) of subunit 2 and heme A of subunit 1 to the active site in subunit 1, a binuclear center (BNC) formed by heme A3 and copper B (CU(B)). The BNC reduces molecular oxygen to 2 water molecules using 4 electrons from cytochrome c in the IMS and 4 protons from the mitochondrial matrix.</text>
</comment>
<evidence type="ECO:0000256" key="2">
    <source>
        <dbReference type="ARBA" id="ARBA00007866"/>
    </source>
</evidence>
<dbReference type="PROSITE" id="PS00078">
    <property type="entry name" value="COX2"/>
    <property type="match status" value="1"/>
</dbReference>
<dbReference type="Gene3D" id="1.10.287.90">
    <property type="match status" value="1"/>
</dbReference>
<keyword evidence="13 15" id="KW-0472">Membrane</keyword>
<proteinExistence type="inferred from homology"/>
<dbReference type="SUPFAM" id="SSF49503">
    <property type="entry name" value="Cupredoxins"/>
    <property type="match status" value="1"/>
</dbReference>